<proteinExistence type="inferred from homology"/>
<evidence type="ECO:0000256" key="16">
    <source>
        <dbReference type="PIRSR" id="PIRSR601548-2"/>
    </source>
</evidence>
<dbReference type="GO" id="GO:0008241">
    <property type="term" value="F:peptidyl-dipeptidase activity"/>
    <property type="evidence" value="ECO:0007669"/>
    <property type="project" value="UniProtKB-EC"/>
</dbReference>
<evidence type="ECO:0000256" key="8">
    <source>
        <dbReference type="ARBA" id="ARBA00023049"/>
    </source>
</evidence>
<evidence type="ECO:0000256" key="1">
    <source>
        <dbReference type="ARBA" id="ARBA00008139"/>
    </source>
</evidence>
<evidence type="ECO:0000256" key="14">
    <source>
        <dbReference type="PIRSR" id="PIRSR601548-10"/>
    </source>
</evidence>
<evidence type="ECO:0000256" key="18">
    <source>
        <dbReference type="PIRSR" id="PIRSR601548-4"/>
    </source>
</evidence>
<evidence type="ECO:0000256" key="20">
    <source>
        <dbReference type="PROSITE-ProRule" id="PRU01355"/>
    </source>
</evidence>
<keyword evidence="2 21" id="KW-0121">Carboxypeptidase</keyword>
<feature type="signal peptide" evidence="23">
    <location>
        <begin position="1"/>
        <end position="26"/>
    </location>
</feature>
<dbReference type="GO" id="GO:0008237">
    <property type="term" value="F:metallopeptidase activity"/>
    <property type="evidence" value="ECO:0007669"/>
    <property type="project" value="UniProtKB-KW"/>
</dbReference>
<keyword evidence="5 23" id="KW-0732">Signal</keyword>
<feature type="region of interest" description="Disordered" evidence="22">
    <location>
        <begin position="32"/>
        <end position="55"/>
    </location>
</feature>
<dbReference type="GO" id="GO:0046872">
    <property type="term" value="F:metal ion binding"/>
    <property type="evidence" value="ECO:0007669"/>
    <property type="project" value="UniProtKB-KW"/>
</dbReference>
<evidence type="ECO:0000313" key="25">
    <source>
        <dbReference type="RefSeq" id="XP_003748547.1"/>
    </source>
</evidence>
<feature type="binding site" evidence="17">
    <location>
        <position position="404"/>
    </location>
    <ligand>
        <name>Zn(2+)</name>
        <dbReference type="ChEBI" id="CHEBI:29105"/>
        <label>1</label>
        <note>catalytic</note>
    </ligand>
</feature>
<dbReference type="GeneID" id="100898438"/>
<feature type="binding site" evidence="19">
    <location>
        <position position="404"/>
    </location>
    <ligand>
        <name>Zn(2+)</name>
        <dbReference type="ChEBI" id="CHEBI:29105"/>
        <label>2</label>
        <note>catalytic</note>
    </ligand>
</feature>
<dbReference type="InterPro" id="IPR001548">
    <property type="entry name" value="Peptidase_M2"/>
</dbReference>
<dbReference type="KEGG" id="goe:100898438"/>
<organism evidence="24 25">
    <name type="scientific">Galendromus occidentalis</name>
    <name type="common">western predatory mite</name>
    <dbReference type="NCBI Taxonomy" id="34638"/>
    <lineage>
        <taxon>Eukaryota</taxon>
        <taxon>Metazoa</taxon>
        <taxon>Ecdysozoa</taxon>
        <taxon>Arthropoda</taxon>
        <taxon>Chelicerata</taxon>
        <taxon>Arachnida</taxon>
        <taxon>Acari</taxon>
        <taxon>Parasitiformes</taxon>
        <taxon>Mesostigmata</taxon>
        <taxon>Gamasina</taxon>
        <taxon>Phytoseioidea</taxon>
        <taxon>Phytoseiidae</taxon>
        <taxon>Typhlodrominae</taxon>
        <taxon>Galendromus</taxon>
    </lineage>
</organism>
<dbReference type="PROSITE" id="PS52011">
    <property type="entry name" value="PEPTIDASE_M2"/>
    <property type="match status" value="1"/>
</dbReference>
<evidence type="ECO:0000256" key="9">
    <source>
        <dbReference type="ARBA" id="ARBA00023157"/>
    </source>
</evidence>
<evidence type="ECO:0000256" key="3">
    <source>
        <dbReference type="ARBA" id="ARBA00022670"/>
    </source>
</evidence>
<evidence type="ECO:0000256" key="15">
    <source>
        <dbReference type="PIRSR" id="PIRSR601548-11"/>
    </source>
</evidence>
<feature type="binding site" evidence="19">
    <location>
        <position position="408"/>
    </location>
    <ligand>
        <name>Zn(2+)</name>
        <dbReference type="ChEBI" id="CHEBI:29105"/>
        <label>2</label>
        <note>catalytic</note>
    </ligand>
</feature>
<evidence type="ECO:0000256" key="19">
    <source>
        <dbReference type="PIRSR" id="PIRSR601548-8"/>
    </source>
</evidence>
<keyword evidence="6 21" id="KW-0378">Hydrolase</keyword>
<feature type="active site" description="Proton acceptor 2" evidence="15">
    <location>
        <position position="405"/>
    </location>
</feature>
<feature type="disulfide bond" evidence="18">
    <location>
        <begin position="164"/>
        <end position="179"/>
    </location>
</feature>
<keyword evidence="8 21" id="KW-0482">Metalloprotease</keyword>
<feature type="binding site" evidence="19">
    <location>
        <position position="432"/>
    </location>
    <ligand>
        <name>Zn(2+)</name>
        <dbReference type="ChEBI" id="CHEBI:29105"/>
        <label>2</label>
        <note>catalytic</note>
    </ligand>
</feature>
<name>A0AAJ6QYV4_9ACAR</name>
<dbReference type="PANTHER" id="PTHR10514">
    <property type="entry name" value="ANGIOTENSIN-CONVERTING ENZYME"/>
    <property type="match status" value="1"/>
</dbReference>
<feature type="disulfide bond" evidence="18 20">
    <location>
        <begin position="373"/>
        <end position="391"/>
    </location>
</feature>
<feature type="compositionally biased region" description="Polar residues" evidence="22">
    <location>
        <begin position="34"/>
        <end position="48"/>
    </location>
</feature>
<evidence type="ECO:0000256" key="4">
    <source>
        <dbReference type="ARBA" id="ARBA00022723"/>
    </source>
</evidence>
<dbReference type="CDD" id="cd06461">
    <property type="entry name" value="M2_ACE"/>
    <property type="match status" value="1"/>
</dbReference>
<evidence type="ECO:0000313" key="24">
    <source>
        <dbReference type="Proteomes" id="UP000694867"/>
    </source>
</evidence>
<evidence type="ECO:0000256" key="10">
    <source>
        <dbReference type="ARBA" id="ARBA00023180"/>
    </source>
</evidence>
<dbReference type="PANTHER" id="PTHR10514:SF27">
    <property type="entry name" value="ANGIOTENSIN-CONVERTING ENZYME"/>
    <property type="match status" value="1"/>
</dbReference>
<feature type="binding site" evidence="16">
    <location>
        <position position="543"/>
    </location>
    <ligand>
        <name>chloride</name>
        <dbReference type="ChEBI" id="CHEBI:17996"/>
        <label>1</label>
    </ligand>
</feature>
<evidence type="ECO:0000256" key="21">
    <source>
        <dbReference type="RuleBase" id="RU361144"/>
    </source>
</evidence>
<dbReference type="EC" id="3.4.-.-" evidence="21"/>
<dbReference type="AlphaFoldDB" id="A0AAJ6QYV4"/>
<dbReference type="Pfam" id="PF01401">
    <property type="entry name" value="Peptidase_M2"/>
    <property type="match status" value="1"/>
</dbReference>
<gene>
    <name evidence="25" type="primary">LOC100898438</name>
</gene>
<evidence type="ECO:0000256" key="11">
    <source>
        <dbReference type="ARBA" id="ARBA00036868"/>
    </source>
</evidence>
<dbReference type="RefSeq" id="XP_003748547.1">
    <property type="nucleotide sequence ID" value="XM_003748499.2"/>
</dbReference>
<dbReference type="GO" id="GO:0016020">
    <property type="term" value="C:membrane"/>
    <property type="evidence" value="ECO:0007669"/>
    <property type="project" value="InterPro"/>
</dbReference>
<accession>A0AAJ6QYV4</accession>
<sequence>MRCSLAPTSRRFVVLVVLVLGTCASGNRIREQKASTNPDCENGQNNDTRNSDEESARQWLEAYERDQLPLCLANTEAAWNQASNITDYNAKKAAEWAEKQVEFGGKKGREALKFKWKDFRDANLRRVFKQLTNLGVAALPKEKAAELIQLRQEMEANHAKAKVCPYDASGKADIKPEDCTLSLEPEIKNILENSNNYDELLHVWSQFREKAGKPVKEKWIRSVDMLNEASRANGLKDFTEDLLDIYTEESPDFEKDLEELWRTLTPLYQQLHAYVRSKLIEKYPGKIRPDGPIPAHLLGHIHAQHIAIKNIEPYKGRPTLDVTEKMVKRNMTARDIFKLSEEFFTSLGLKPMPQEFWNRSILEKPNDGRELVCHASAWDGCGTDLVRIKQCTAIKMSDMIVAHHEMGHVEYYLQYREQPSYFQAGANPGFHEAVGDTLALSVSTPKHLRAIGFLEESEMTEEDTINYLLKIATDKIAILPSAYFFDLFRWNVYRGKYDKTKLNDEWWKLHLEYAGYCPGVRRTNEDFDPASKYHISSGTPYIRYFVANILQFQFYEALCDASGHRGPLHECDFYRSKKAGALMGDMLKLGSSRPWPEALRAITGGRTGKMDARPIMRYFQPLHDWLVKYNANNFVGWKSNDATVCPTP</sequence>
<dbReference type="FunFam" id="1.10.1370.30:FF:000004">
    <property type="entry name" value="Angiotensin-converting enzyme"/>
    <property type="match status" value="1"/>
</dbReference>
<dbReference type="SUPFAM" id="SSF55486">
    <property type="entry name" value="Metalloproteases ('zincins'), catalytic domain"/>
    <property type="match status" value="1"/>
</dbReference>
<protein>
    <recommendedName>
        <fullName evidence="12 21">Angiotensin-converting enzyme</fullName>
        <ecNumber evidence="21">3.4.-.-</ecNumber>
    </recommendedName>
</protein>
<evidence type="ECO:0000256" key="7">
    <source>
        <dbReference type="ARBA" id="ARBA00022833"/>
    </source>
</evidence>
<comment type="similarity">
    <text evidence="1 20 21">Belongs to the peptidase M2 family.</text>
</comment>
<evidence type="ECO:0000256" key="2">
    <source>
        <dbReference type="ARBA" id="ARBA00022645"/>
    </source>
</evidence>
<evidence type="ECO:0000256" key="6">
    <source>
        <dbReference type="ARBA" id="ARBA00022801"/>
    </source>
</evidence>
<keyword evidence="10 14" id="KW-0325">Glycoprotein</keyword>
<evidence type="ECO:0000256" key="5">
    <source>
        <dbReference type="ARBA" id="ARBA00022729"/>
    </source>
</evidence>
<evidence type="ECO:0000256" key="23">
    <source>
        <dbReference type="SAM" id="SignalP"/>
    </source>
</evidence>
<reference evidence="25" key="1">
    <citation type="submission" date="2025-08" db="UniProtKB">
        <authorList>
            <consortium name="RefSeq"/>
        </authorList>
    </citation>
    <scope>IDENTIFICATION</scope>
</reference>
<comment type="cofactor">
    <cofactor evidence="21">
        <name>Zn(2+)</name>
        <dbReference type="ChEBI" id="CHEBI:29105"/>
    </cofactor>
    <text evidence="21">Binds 1 zinc ion per subunit.</text>
</comment>
<keyword evidence="4 17" id="KW-0479">Metal-binding</keyword>
<feature type="active site" description="Proton donor 2" evidence="15">
    <location>
        <position position="534"/>
    </location>
</feature>
<evidence type="ECO:0000256" key="12">
    <source>
        <dbReference type="ARBA" id="ARBA00039858"/>
    </source>
</evidence>
<feature type="glycosylation site" description="N-linked (GlcNAc...) asparagine; partial" evidence="14">
    <location>
        <position position="358"/>
    </location>
</feature>
<comment type="catalytic activity">
    <reaction evidence="11">
        <text>Release of a C-terminal dipeptide, oligopeptide-|-Xaa-Yaa, when Xaa is not Pro, and Yaa is neither Asp nor Glu. Thus, conversion of angiotensin I to angiotensin II, with increase in vasoconstrictor activity, but no action on angiotensin II.</text>
        <dbReference type="EC" id="3.4.15.1"/>
    </reaction>
</comment>
<feature type="binding site" evidence="16">
    <location>
        <position position="246"/>
    </location>
    <ligand>
        <name>chloride</name>
        <dbReference type="ChEBI" id="CHEBI:17996"/>
        <label>1</label>
    </ligand>
</feature>
<comment type="caution">
    <text evidence="20">Lacks conserved residue(s) required for the propagation of feature annotation.</text>
</comment>
<feature type="chain" id="PRO_5042472269" description="Angiotensin-converting enzyme" evidence="23">
    <location>
        <begin position="27"/>
        <end position="648"/>
    </location>
</feature>
<feature type="active site" description="Proton donor 1" evidence="13">
    <location>
        <position position="534"/>
    </location>
</feature>
<dbReference type="PRINTS" id="PR00791">
    <property type="entry name" value="PEPDIPTASEA"/>
</dbReference>
<keyword evidence="9 18" id="KW-1015">Disulfide bond</keyword>
<evidence type="ECO:0000256" key="22">
    <source>
        <dbReference type="SAM" id="MobiDB-lite"/>
    </source>
</evidence>
<dbReference type="GO" id="GO:0006508">
    <property type="term" value="P:proteolysis"/>
    <property type="evidence" value="ECO:0007669"/>
    <property type="project" value="UniProtKB-KW"/>
</dbReference>
<keyword evidence="7 17" id="KW-0862">Zinc</keyword>
<feature type="disulfide bond" evidence="18">
    <location>
        <begin position="559"/>
        <end position="571"/>
    </location>
</feature>
<feature type="binding site" evidence="17">
    <location>
        <position position="408"/>
    </location>
    <ligand>
        <name>Zn(2+)</name>
        <dbReference type="ChEBI" id="CHEBI:29105"/>
        <label>1</label>
        <note>catalytic</note>
    </ligand>
</feature>
<evidence type="ECO:0000256" key="17">
    <source>
        <dbReference type="PIRSR" id="PIRSR601548-3"/>
    </source>
</evidence>
<feature type="binding site" evidence="17">
    <location>
        <position position="432"/>
    </location>
    <ligand>
        <name>Zn(2+)</name>
        <dbReference type="ChEBI" id="CHEBI:29105"/>
        <label>1</label>
        <note>catalytic</note>
    </ligand>
</feature>
<dbReference type="Proteomes" id="UP000694867">
    <property type="component" value="Unplaced"/>
</dbReference>
<feature type="active site" description="Proton acceptor 1" evidence="13">
    <location>
        <position position="405"/>
    </location>
</feature>
<evidence type="ECO:0000256" key="13">
    <source>
        <dbReference type="PIRSR" id="PIRSR601548-1"/>
    </source>
</evidence>
<keyword evidence="3 21" id="KW-0645">Protease</keyword>
<dbReference type="GO" id="GO:0004180">
    <property type="term" value="F:carboxypeptidase activity"/>
    <property type="evidence" value="ECO:0007669"/>
    <property type="project" value="UniProtKB-KW"/>
</dbReference>
<keyword evidence="24" id="KW-1185">Reference proteome</keyword>
<feature type="glycosylation site" description="N-linked (GlcNAc...) asparagine" evidence="14">
    <location>
        <position position="84"/>
    </location>
</feature>
<dbReference type="Gene3D" id="1.10.1370.30">
    <property type="match status" value="1"/>
</dbReference>